<dbReference type="InterPro" id="IPR037051">
    <property type="entry name" value="4-carb_acid_sugar_kinase_N_sf"/>
</dbReference>
<feature type="domain" description="Four-carbon acid sugar kinase N-terminal" evidence="7">
    <location>
        <begin position="6"/>
        <end position="233"/>
    </location>
</feature>
<evidence type="ECO:0000313" key="10">
    <source>
        <dbReference type="Proteomes" id="UP001566476"/>
    </source>
</evidence>
<dbReference type="EC" id="2.7.1.-" evidence="9"/>
<protein>
    <submittedName>
        <fullName evidence="9">Four-carbon acid sugar kinase family protein</fullName>
        <ecNumber evidence="9">2.7.1.-</ecNumber>
    </submittedName>
</protein>
<dbReference type="Proteomes" id="UP001566476">
    <property type="component" value="Unassembled WGS sequence"/>
</dbReference>
<dbReference type="Pfam" id="PF17042">
    <property type="entry name" value="NBD_C"/>
    <property type="match status" value="1"/>
</dbReference>
<dbReference type="Gene3D" id="3.40.50.10840">
    <property type="entry name" value="Putative sugar-binding, N-terminal domain"/>
    <property type="match status" value="1"/>
</dbReference>
<dbReference type="SUPFAM" id="SSF142764">
    <property type="entry name" value="YgbK-like"/>
    <property type="match status" value="1"/>
</dbReference>
<keyword evidence="2 9" id="KW-0808">Transferase</keyword>
<evidence type="ECO:0000259" key="8">
    <source>
        <dbReference type="Pfam" id="PF17042"/>
    </source>
</evidence>
<comment type="caution">
    <text evidence="9">The sequence shown here is derived from an EMBL/GenBank/DDBJ whole genome shotgun (WGS) entry which is preliminary data.</text>
</comment>
<evidence type="ECO:0000313" key="9">
    <source>
        <dbReference type="EMBL" id="MEZ0492576.1"/>
    </source>
</evidence>
<comment type="similarity">
    <text evidence="1">Belongs to the four-carbon acid sugar kinase family.</text>
</comment>
<dbReference type="EMBL" id="JBGGTQ010000004">
    <property type="protein sequence ID" value="MEZ0492576.1"/>
    <property type="molecule type" value="Genomic_DNA"/>
</dbReference>
<keyword evidence="5" id="KW-0067">ATP-binding</keyword>
<dbReference type="InterPro" id="IPR042213">
    <property type="entry name" value="NBD_C_sf"/>
</dbReference>
<evidence type="ECO:0000256" key="3">
    <source>
        <dbReference type="ARBA" id="ARBA00022741"/>
    </source>
</evidence>
<organism evidence="9 10">
    <name type="scientific">Kineococcus mangrovi</name>
    <dbReference type="NCBI Taxonomy" id="1660183"/>
    <lineage>
        <taxon>Bacteria</taxon>
        <taxon>Bacillati</taxon>
        <taxon>Actinomycetota</taxon>
        <taxon>Actinomycetes</taxon>
        <taxon>Kineosporiales</taxon>
        <taxon>Kineosporiaceae</taxon>
        <taxon>Kineococcus</taxon>
    </lineage>
</organism>
<dbReference type="GO" id="GO:0016301">
    <property type="term" value="F:kinase activity"/>
    <property type="evidence" value="ECO:0007669"/>
    <property type="project" value="UniProtKB-KW"/>
</dbReference>
<evidence type="ECO:0000256" key="5">
    <source>
        <dbReference type="ARBA" id="ARBA00022840"/>
    </source>
</evidence>
<keyword evidence="3" id="KW-0547">Nucleotide-binding</keyword>
<dbReference type="Gene3D" id="3.40.980.20">
    <property type="entry name" value="Four-carbon acid sugar kinase, nucleotide binding domain"/>
    <property type="match status" value="1"/>
</dbReference>
<accession>A0ABV4I1L9</accession>
<name>A0ABV4I1L9_9ACTN</name>
<feature type="domain" description="Four-carbon acid sugar kinase nucleotide binding" evidence="8">
    <location>
        <begin position="254"/>
        <end position="410"/>
    </location>
</feature>
<keyword evidence="4 9" id="KW-0418">Kinase</keyword>
<reference evidence="9 10" key="1">
    <citation type="submission" date="2024-07" db="EMBL/GenBank/DDBJ databases">
        <authorList>
            <person name="Thanompreechachai J."/>
            <person name="Duangmal K."/>
        </authorList>
    </citation>
    <scope>NUCLEOTIDE SEQUENCE [LARGE SCALE GENOMIC DNA]</scope>
    <source>
        <strain evidence="9 10">TBRC 1896</strain>
    </source>
</reference>
<proteinExistence type="inferred from homology"/>
<dbReference type="InterPro" id="IPR010737">
    <property type="entry name" value="4-carb_acid_sugar_kinase_N"/>
</dbReference>
<keyword evidence="10" id="KW-1185">Reference proteome</keyword>
<sequence length="420" mass="43048">MNHKTVVLDDDPTGTQSATGVRVLLRWGAPHPPLAELLHEALREADGVYVQTNSRALDEAAALALVTEVRDAAREAGRLLGARVRCVLRGDSTLRGHVFAETGAFTGPDDVVLFVPAFPAGGRTTVDGVHLVRTADGDVPAGETEYAADPVFGFTSSRLSEYVREKSGRTPVPVARPDALARALEEAPAGAVLLPDVRDDADVQALADAVRAWTPPPGRDVVVRCAAPLAAALAGVTSTGFLDRPLRPGSPHVLVVCGSHTDGARAQLEALARRHGPAHVLPTADALADPVAAGEDLAERARADLAAGVAVVATERVRSGEHGTLAHGEAVMTALVAAVQRLVPDADAVVSKGGITAAEVARTGIGADTALVEGQVAAGISVWRMAVQGGDGDRDVLQVVVPGNVGGPDAVVDAVAALGR</sequence>
<keyword evidence="6" id="KW-0119">Carbohydrate metabolism</keyword>
<evidence type="ECO:0000256" key="2">
    <source>
        <dbReference type="ARBA" id="ARBA00022679"/>
    </source>
</evidence>
<evidence type="ECO:0000256" key="1">
    <source>
        <dbReference type="ARBA" id="ARBA00005715"/>
    </source>
</evidence>
<dbReference type="Pfam" id="PF07005">
    <property type="entry name" value="SBD_N"/>
    <property type="match status" value="1"/>
</dbReference>
<evidence type="ECO:0000259" key="7">
    <source>
        <dbReference type="Pfam" id="PF07005"/>
    </source>
</evidence>
<dbReference type="InterPro" id="IPR031475">
    <property type="entry name" value="NBD_C"/>
</dbReference>
<dbReference type="RefSeq" id="WP_370718618.1">
    <property type="nucleotide sequence ID" value="NZ_JBGGTQ010000004.1"/>
</dbReference>
<evidence type="ECO:0000256" key="6">
    <source>
        <dbReference type="ARBA" id="ARBA00023277"/>
    </source>
</evidence>
<gene>
    <name evidence="9" type="ORF">AB2L28_10035</name>
</gene>
<evidence type="ECO:0000256" key="4">
    <source>
        <dbReference type="ARBA" id="ARBA00022777"/>
    </source>
</evidence>